<evidence type="ECO:0000313" key="2">
    <source>
        <dbReference type="EMBL" id="MDL2398474.1"/>
    </source>
</evidence>
<evidence type="ECO:0000256" key="1">
    <source>
        <dbReference type="SAM" id="MobiDB-lite"/>
    </source>
</evidence>
<reference evidence="2" key="1">
    <citation type="submission" date="2023-06" db="EMBL/GenBank/DDBJ databases">
        <title>Phylogenetic Diversity of Rhizobium strains.</title>
        <authorList>
            <person name="Moura F.T."/>
            <person name="Helene L.C.F."/>
            <person name="Hungria M."/>
        </authorList>
    </citation>
    <scope>NUCLEOTIDE SEQUENCE</scope>
    <source>
        <strain evidence="2">CCGE526</strain>
    </source>
</reference>
<proteinExistence type="predicted"/>
<feature type="compositionally biased region" description="Low complexity" evidence="1">
    <location>
        <begin position="31"/>
        <end position="45"/>
    </location>
</feature>
<organism evidence="2 3">
    <name type="scientific">Rhizobium mayense</name>
    <dbReference type="NCBI Taxonomy" id="1312184"/>
    <lineage>
        <taxon>Bacteria</taxon>
        <taxon>Pseudomonadati</taxon>
        <taxon>Pseudomonadota</taxon>
        <taxon>Alphaproteobacteria</taxon>
        <taxon>Hyphomicrobiales</taxon>
        <taxon>Rhizobiaceae</taxon>
        <taxon>Rhizobium/Agrobacterium group</taxon>
        <taxon>Rhizobium</taxon>
    </lineage>
</organism>
<feature type="region of interest" description="Disordered" evidence="1">
    <location>
        <begin position="31"/>
        <end position="51"/>
    </location>
</feature>
<evidence type="ECO:0000313" key="3">
    <source>
        <dbReference type="Proteomes" id="UP001172645"/>
    </source>
</evidence>
<dbReference type="RefSeq" id="WP_285867325.1">
    <property type="nucleotide sequence ID" value="NZ_JARFYM010000003.1"/>
</dbReference>
<protein>
    <submittedName>
        <fullName evidence="2">Uncharacterized protein</fullName>
    </submittedName>
</protein>
<name>A0ABT7JQ55_9HYPH</name>
<dbReference type="Proteomes" id="UP001172645">
    <property type="component" value="Unassembled WGS sequence"/>
</dbReference>
<sequence>MHDFFSLAGNLPDAAFGRSWQHFRTNASLWPLSASRPSPRSNSASTGQKDETLKDASRLTFIVEVEFCGVEGERGTEFLAYAAL</sequence>
<dbReference type="EMBL" id="JARFYM010000003">
    <property type="protein sequence ID" value="MDL2398474.1"/>
    <property type="molecule type" value="Genomic_DNA"/>
</dbReference>
<keyword evidence="3" id="KW-1185">Reference proteome</keyword>
<comment type="caution">
    <text evidence="2">The sequence shown here is derived from an EMBL/GenBank/DDBJ whole genome shotgun (WGS) entry which is preliminary data.</text>
</comment>
<accession>A0ABT7JQ55</accession>
<gene>
    <name evidence="2" type="ORF">PY649_06150</name>
</gene>